<evidence type="ECO:0000256" key="3">
    <source>
        <dbReference type="ARBA" id="ARBA00022576"/>
    </source>
</evidence>
<evidence type="ECO:0000313" key="8">
    <source>
        <dbReference type="EMBL" id="CPR19234.1"/>
    </source>
</evidence>
<evidence type="ECO:0000313" key="9">
    <source>
        <dbReference type="Proteomes" id="UP000044377"/>
    </source>
</evidence>
<dbReference type="Pfam" id="PF00155">
    <property type="entry name" value="Aminotran_1_2"/>
    <property type="match status" value="1"/>
</dbReference>
<dbReference type="CDD" id="cd00609">
    <property type="entry name" value="AAT_like"/>
    <property type="match status" value="1"/>
</dbReference>
<dbReference type="EC" id="2.6.1.-" evidence="6"/>
<dbReference type="SUPFAM" id="SSF53383">
    <property type="entry name" value="PLP-dependent transferases"/>
    <property type="match status" value="1"/>
</dbReference>
<dbReference type="PANTHER" id="PTHR46383:SF1">
    <property type="entry name" value="ASPARTATE AMINOTRANSFERASE"/>
    <property type="match status" value="1"/>
</dbReference>
<dbReference type="PANTHER" id="PTHR46383">
    <property type="entry name" value="ASPARTATE AMINOTRANSFERASE"/>
    <property type="match status" value="1"/>
</dbReference>
<dbReference type="FunFam" id="3.40.640.10:FF:000033">
    <property type="entry name" value="Aspartate aminotransferase"/>
    <property type="match status" value="1"/>
</dbReference>
<dbReference type="Gene3D" id="3.90.1150.10">
    <property type="entry name" value="Aspartate Aminotransferase, domain 1"/>
    <property type="match status" value="1"/>
</dbReference>
<sequence length="448" mass="49132">MSPQQSAIGLNTPFPRTLFLTSRHNVYLAARPSLPRRLTHFDFWNIRAMPEIADRLKNVTVSASVAMTQKARDLAAQGVHVIGLSTGEPDFPTPAHAIEAAYAAALAGDTRYPPTDGTPALRAAIQRKFKRDNHLDYPIGQILTACGAKQIIFNAIMATCNPGDEVLIPSPSWISYADIVKFSGATPVPVRCTQSNGFKPQPADLEAAITPKTKWLLLNYPSNPTGSVCSREELRAIADVMLRHPDIWILTDDIYEHLIYDDAVFYTIAEVEPRLLDRVLTVNGVSKAYSMTGWRLGFCGGPGDLIKAMSNVNTQNSGGICTLAQAAAVAVLDGPQTLLKERAAIYRQRRDYVLERLHSIDNLSCHKPQGAFYLFVNIAAYIGKTTQGGRYIGNDMDFVMALIEEQHVVTVQGAAYGMSPYFRISYATSMEVLAEGCDRLAAFCANMQ</sequence>
<proteinExistence type="inferred from homology"/>
<evidence type="ECO:0000259" key="7">
    <source>
        <dbReference type="Pfam" id="PF00155"/>
    </source>
</evidence>
<keyword evidence="9" id="KW-1185">Reference proteome</keyword>
<comment type="similarity">
    <text evidence="2 6">Belongs to the class-I pyridoxal-phosphate-dependent aminotransferase family.</text>
</comment>
<dbReference type="EMBL" id="CGIG01000001">
    <property type="protein sequence ID" value="CPR19234.1"/>
    <property type="molecule type" value="Genomic_DNA"/>
</dbReference>
<name>A0A0G4JZ54_9GAMM</name>
<keyword evidence="3 6" id="KW-0032">Aminotransferase</keyword>
<evidence type="ECO:0000256" key="1">
    <source>
        <dbReference type="ARBA" id="ARBA00001933"/>
    </source>
</evidence>
<evidence type="ECO:0000256" key="4">
    <source>
        <dbReference type="ARBA" id="ARBA00022679"/>
    </source>
</evidence>
<comment type="cofactor">
    <cofactor evidence="1 6">
        <name>pyridoxal 5'-phosphate</name>
        <dbReference type="ChEBI" id="CHEBI:597326"/>
    </cofactor>
</comment>
<dbReference type="AlphaFoldDB" id="A0A0G4JZ54"/>
<evidence type="ECO:0000256" key="6">
    <source>
        <dbReference type="RuleBase" id="RU000481"/>
    </source>
</evidence>
<accession>A0A0G4JZ54</accession>
<dbReference type="InterPro" id="IPR015421">
    <property type="entry name" value="PyrdxlP-dep_Trfase_major"/>
</dbReference>
<gene>
    <name evidence="8" type="ORF">BN1221_03648c</name>
</gene>
<protein>
    <recommendedName>
        <fullName evidence="6">Aminotransferase</fullName>
        <ecNumber evidence="6">2.6.1.-</ecNumber>
    </recommendedName>
</protein>
<dbReference type="InterPro" id="IPR004838">
    <property type="entry name" value="NHTrfase_class1_PyrdxlP-BS"/>
</dbReference>
<dbReference type="STRING" id="1109412.BN1221_03648c"/>
<reference evidence="9" key="1">
    <citation type="submission" date="2015-01" db="EMBL/GenBank/DDBJ databases">
        <authorList>
            <person name="Paterson Steve"/>
        </authorList>
    </citation>
    <scope>NUCLEOTIDE SEQUENCE [LARGE SCALE GENOMIC DNA]</scope>
    <source>
        <strain evidence="9">OBR1</strain>
    </source>
</reference>
<evidence type="ECO:0000256" key="5">
    <source>
        <dbReference type="ARBA" id="ARBA00022898"/>
    </source>
</evidence>
<dbReference type="InterPro" id="IPR050596">
    <property type="entry name" value="AspAT/PAT-like"/>
</dbReference>
<dbReference type="Proteomes" id="UP000044377">
    <property type="component" value="Unassembled WGS sequence"/>
</dbReference>
<dbReference type="GO" id="GO:0030170">
    <property type="term" value="F:pyridoxal phosphate binding"/>
    <property type="evidence" value="ECO:0007669"/>
    <property type="project" value="InterPro"/>
</dbReference>
<dbReference type="GO" id="GO:0008483">
    <property type="term" value="F:transaminase activity"/>
    <property type="evidence" value="ECO:0007669"/>
    <property type="project" value="UniProtKB-KW"/>
</dbReference>
<keyword evidence="4 6" id="KW-0808">Transferase</keyword>
<dbReference type="PRINTS" id="PR00753">
    <property type="entry name" value="ACCSYNTHASE"/>
</dbReference>
<feature type="domain" description="Aminotransferase class I/classII large" evidence="7">
    <location>
        <begin position="80"/>
        <end position="440"/>
    </location>
</feature>
<evidence type="ECO:0000256" key="2">
    <source>
        <dbReference type="ARBA" id="ARBA00007441"/>
    </source>
</evidence>
<dbReference type="GO" id="GO:0006520">
    <property type="term" value="P:amino acid metabolic process"/>
    <property type="evidence" value="ECO:0007669"/>
    <property type="project" value="InterPro"/>
</dbReference>
<dbReference type="PROSITE" id="PS00105">
    <property type="entry name" value="AA_TRANSFER_CLASS_1"/>
    <property type="match status" value="1"/>
</dbReference>
<dbReference type="InterPro" id="IPR015422">
    <property type="entry name" value="PyrdxlP-dep_Trfase_small"/>
</dbReference>
<dbReference type="InterPro" id="IPR004839">
    <property type="entry name" value="Aminotransferase_I/II_large"/>
</dbReference>
<organism evidence="8 9">
    <name type="scientific">Brenneria goodwinii</name>
    <dbReference type="NCBI Taxonomy" id="1109412"/>
    <lineage>
        <taxon>Bacteria</taxon>
        <taxon>Pseudomonadati</taxon>
        <taxon>Pseudomonadota</taxon>
        <taxon>Gammaproteobacteria</taxon>
        <taxon>Enterobacterales</taxon>
        <taxon>Pectobacteriaceae</taxon>
        <taxon>Brenneria</taxon>
    </lineage>
</organism>
<dbReference type="Gene3D" id="3.40.640.10">
    <property type="entry name" value="Type I PLP-dependent aspartate aminotransferase-like (Major domain)"/>
    <property type="match status" value="1"/>
</dbReference>
<dbReference type="InterPro" id="IPR015424">
    <property type="entry name" value="PyrdxlP-dep_Trfase"/>
</dbReference>
<keyword evidence="5" id="KW-0663">Pyridoxal phosphate</keyword>